<organism evidence="2 3">
    <name type="scientific">Croceimicrobium hydrocarbonivorans</name>
    <dbReference type="NCBI Taxonomy" id="2761580"/>
    <lineage>
        <taxon>Bacteria</taxon>
        <taxon>Pseudomonadati</taxon>
        <taxon>Bacteroidota</taxon>
        <taxon>Flavobacteriia</taxon>
        <taxon>Flavobacteriales</taxon>
        <taxon>Owenweeksiaceae</taxon>
        <taxon>Croceimicrobium</taxon>
    </lineage>
</organism>
<gene>
    <name evidence="2" type="ORF">H4K34_06215</name>
</gene>
<dbReference type="KEGG" id="chyd:H4K34_06215"/>
<dbReference type="NCBIfam" id="NF033709">
    <property type="entry name" value="PorV_fam"/>
    <property type="match status" value="1"/>
</dbReference>
<dbReference type="AlphaFoldDB" id="A0A7H0VI83"/>
<keyword evidence="3" id="KW-1185">Reference proteome</keyword>
<dbReference type="Proteomes" id="UP000516305">
    <property type="component" value="Chromosome"/>
</dbReference>
<keyword evidence="1" id="KW-0732">Signal</keyword>
<evidence type="ECO:0000256" key="1">
    <source>
        <dbReference type="SAM" id="SignalP"/>
    </source>
</evidence>
<reference evidence="2 3" key="1">
    <citation type="submission" date="2020-08" db="EMBL/GenBank/DDBJ databases">
        <title>Croceimicrobium hydrocarbonivorans gen. nov., sp. nov., a novel marine bacterium isolated from a bacterial consortium that degrades polyethylene terephthalate.</title>
        <authorList>
            <person name="Liu R."/>
        </authorList>
    </citation>
    <scope>NUCLEOTIDE SEQUENCE [LARGE SCALE GENOMIC DNA]</scope>
    <source>
        <strain evidence="2 3">A20-9</strain>
    </source>
</reference>
<dbReference type="SUPFAM" id="SSF56935">
    <property type="entry name" value="Porins"/>
    <property type="match status" value="1"/>
</dbReference>
<proteinExistence type="predicted"/>
<feature type="chain" id="PRO_5028937343" evidence="1">
    <location>
        <begin position="20"/>
        <end position="337"/>
    </location>
</feature>
<feature type="signal peptide" evidence="1">
    <location>
        <begin position="1"/>
        <end position="19"/>
    </location>
</feature>
<evidence type="ECO:0000313" key="3">
    <source>
        <dbReference type="Proteomes" id="UP000516305"/>
    </source>
</evidence>
<sequence length="337" mass="36669">MKKLALYLFALLCSFSATAQILPNYGGERAGLSALSFLKNDMSTRSLGLAGTSLALEGDAYSVMNNPAALTELKSTTYALSHLFLGGGVNQSFAAANFPMKDRTSTLSFSINALNSGDMEERTEFQPMGTGRQVSVANIAVGATYARQLSALFSAAVSVKYIYEGVAGFHNSNATVDLAFLYRTDFRDLKFAAMVQNFGGNSSLGSDGDIPTTFNRSTGIGLEANVVPTIFKLGISMVPWKKGDHSLLTALQLNHPNDNAENYSAGIEYHWKEIFYARAGYRISVRHRHIPTFGIGVRSRLGQHPFYIDYAANPTNFIGIQHSIGLRFQILKIADRS</sequence>
<name>A0A7H0VI83_9FLAO</name>
<evidence type="ECO:0000313" key="2">
    <source>
        <dbReference type="EMBL" id="QNR25431.1"/>
    </source>
</evidence>
<dbReference type="RefSeq" id="WP_210759959.1">
    <property type="nucleotide sequence ID" value="NZ_CP060139.1"/>
</dbReference>
<protein>
    <submittedName>
        <fullName evidence="2">PorV/PorQ family protein</fullName>
    </submittedName>
</protein>
<accession>A0A7H0VI83</accession>
<dbReference type="EMBL" id="CP060139">
    <property type="protein sequence ID" value="QNR25431.1"/>
    <property type="molecule type" value="Genomic_DNA"/>
</dbReference>
<dbReference type="Gene3D" id="2.40.160.60">
    <property type="entry name" value="Outer membrane protein transport protein (OMPP1/FadL/TodX)"/>
    <property type="match status" value="1"/>
</dbReference>